<dbReference type="STRING" id="295068.MAQ5080_00757"/>
<organism evidence="1 2">
    <name type="scientific">Marinomonas aquimarina</name>
    <dbReference type="NCBI Taxonomy" id="295068"/>
    <lineage>
        <taxon>Bacteria</taxon>
        <taxon>Pseudomonadati</taxon>
        <taxon>Pseudomonadota</taxon>
        <taxon>Gammaproteobacteria</taxon>
        <taxon>Oceanospirillales</taxon>
        <taxon>Oceanospirillaceae</taxon>
        <taxon>Marinomonas</taxon>
    </lineage>
</organism>
<protein>
    <submittedName>
        <fullName evidence="1">Uncharacterized protein</fullName>
    </submittedName>
</protein>
<gene>
    <name evidence="1" type="ORF">MAQ5080_00757</name>
</gene>
<reference evidence="1 2" key="1">
    <citation type="submission" date="2016-06" db="EMBL/GenBank/DDBJ databases">
        <authorList>
            <person name="Kjaerup R.B."/>
            <person name="Dalgaard T.S."/>
            <person name="Juul-Madsen H.R."/>
        </authorList>
    </citation>
    <scope>NUCLEOTIDE SEQUENCE [LARGE SCALE GENOMIC DNA]</scope>
    <source>
        <strain evidence="1 2">CECT 5080</strain>
    </source>
</reference>
<dbReference type="RefSeq" id="WP_067207413.1">
    <property type="nucleotide sequence ID" value="NZ_FLOC01000003.1"/>
</dbReference>
<sequence length="133" mass="15292">MAAALHPLVTPSDYILLEDGSYSLPETDKYLSLEGAICDDPHQGALEYNRALIRHLKHHAKNDYGEPRYQRIFRQYANNRRIKKVLAVASAIRDKHLYGKPEDCVEAEKQKTFTQVESVLFLHVPVEYLQIQA</sequence>
<name>A0A1A8T5E2_9GAMM</name>
<keyword evidence="2" id="KW-1185">Reference proteome</keyword>
<dbReference type="Proteomes" id="UP000092627">
    <property type="component" value="Unassembled WGS sequence"/>
</dbReference>
<evidence type="ECO:0000313" key="1">
    <source>
        <dbReference type="EMBL" id="SBS27252.1"/>
    </source>
</evidence>
<dbReference type="EMBL" id="FLOC01000003">
    <property type="protein sequence ID" value="SBS27252.1"/>
    <property type="molecule type" value="Genomic_DNA"/>
</dbReference>
<accession>A0A1A8T5E2</accession>
<proteinExistence type="predicted"/>
<dbReference type="OrthoDB" id="6631213at2"/>
<evidence type="ECO:0000313" key="2">
    <source>
        <dbReference type="Proteomes" id="UP000092627"/>
    </source>
</evidence>
<dbReference type="AlphaFoldDB" id="A0A1A8T5E2"/>